<evidence type="ECO:0000313" key="2">
    <source>
        <dbReference type="EMBL" id="MPL99391.1"/>
    </source>
</evidence>
<name>A0A644W6P1_9ZZZZ</name>
<dbReference type="Gene3D" id="3.10.290.30">
    <property type="entry name" value="MM3350-like"/>
    <property type="match status" value="1"/>
</dbReference>
<proteinExistence type="predicted"/>
<dbReference type="InterPro" id="IPR012912">
    <property type="entry name" value="Plasmid_pRiA4b_Orf3-like"/>
</dbReference>
<feature type="domain" description="Plasmid pRiA4b Orf3-like" evidence="1">
    <location>
        <begin position="276"/>
        <end position="451"/>
    </location>
</feature>
<protein>
    <recommendedName>
        <fullName evidence="1">Plasmid pRiA4b Orf3-like domain-containing protein</fullName>
    </recommendedName>
</protein>
<gene>
    <name evidence="2" type="ORF">SDC9_45609</name>
</gene>
<evidence type="ECO:0000259" key="1">
    <source>
        <dbReference type="Pfam" id="PF07929"/>
    </source>
</evidence>
<dbReference type="PANTHER" id="PTHR41878">
    <property type="entry name" value="LEXA REPRESSOR-RELATED"/>
    <property type="match status" value="1"/>
</dbReference>
<dbReference type="Pfam" id="PF07929">
    <property type="entry name" value="PRiA4_ORF3"/>
    <property type="match status" value="1"/>
</dbReference>
<sequence>MDDSTKVLHTNSWLMQPHIIDFIIHKTFIEDGPIRLNKLSAEEYSAIPLFRQVKSLCSTVKSEGYVKLTATGNLPLRVVTAMYKLGVPFYYYEKYPTRLRKETDSDTVHFARLVAEMGGLVKKRGNSLAITKKGERCLLDNHLLLASILATLGHKLSWGYFDGYEDKRIGQYGFGFSIMLFALFGGEQRSGQFYSKIYFDEFRHLCYSERDYTCYAFRTFDRFMENLGLINIEGDRFCFMKDGYLVSKTALFDKMITIDANFGKIAYDSKSGTPLYKFKITIIDSMPKIWREFIVPSDISLEQFHIVIQTVMGWTNSHLHDFIKGEERYSKKYPDFMEYDDLGNIDYEGIRLCDLVHNDCRYIEYLYDYGDSWRHKLELIEVINGSEEFLTGNDGFLTCTAGERRCPPEDCGGIRGYTQILEILKDPDNEEYEEYTTWLGDNFDPEHFDLKSVREELASL</sequence>
<comment type="caution">
    <text evidence="2">The sequence shown here is derived from an EMBL/GenBank/DDBJ whole genome shotgun (WGS) entry which is preliminary data.</text>
</comment>
<dbReference type="AlphaFoldDB" id="A0A644W6P1"/>
<dbReference type="InterPro" id="IPR024047">
    <property type="entry name" value="MM3350-like_sf"/>
</dbReference>
<accession>A0A644W6P1</accession>
<reference evidence="2" key="1">
    <citation type="submission" date="2019-08" db="EMBL/GenBank/DDBJ databases">
        <authorList>
            <person name="Kucharzyk K."/>
            <person name="Murdoch R.W."/>
            <person name="Higgins S."/>
            <person name="Loffler F."/>
        </authorList>
    </citation>
    <scope>NUCLEOTIDE SEQUENCE</scope>
</reference>
<dbReference type="EMBL" id="VSSQ01000663">
    <property type="protein sequence ID" value="MPL99391.1"/>
    <property type="molecule type" value="Genomic_DNA"/>
</dbReference>
<dbReference type="PANTHER" id="PTHR41878:SF1">
    <property type="entry name" value="TNPR PROTEIN"/>
    <property type="match status" value="1"/>
</dbReference>
<dbReference type="SUPFAM" id="SSF159941">
    <property type="entry name" value="MM3350-like"/>
    <property type="match status" value="1"/>
</dbReference>
<organism evidence="2">
    <name type="scientific">bioreactor metagenome</name>
    <dbReference type="NCBI Taxonomy" id="1076179"/>
    <lineage>
        <taxon>unclassified sequences</taxon>
        <taxon>metagenomes</taxon>
        <taxon>ecological metagenomes</taxon>
    </lineage>
</organism>